<reference evidence="7 8" key="1">
    <citation type="submission" date="2024-01" db="EMBL/GenBank/DDBJ databases">
        <title>The genome of the rayed Mediterranean limpet Patella caerulea (Linnaeus, 1758).</title>
        <authorList>
            <person name="Anh-Thu Weber A."/>
            <person name="Halstead-Nussloch G."/>
        </authorList>
    </citation>
    <scope>NUCLEOTIDE SEQUENCE [LARGE SCALE GENOMIC DNA]</scope>
    <source>
        <strain evidence="7">AATW-2023a</strain>
        <tissue evidence="7">Whole specimen</tissue>
    </source>
</reference>
<accession>A0AAN8PYN3</accession>
<comment type="caution">
    <text evidence="7">The sequence shown here is derived from an EMBL/GenBank/DDBJ whole genome shotgun (WGS) entry which is preliminary data.</text>
</comment>
<evidence type="ECO:0000256" key="6">
    <source>
        <dbReference type="SAM" id="Phobius"/>
    </source>
</evidence>
<feature type="transmembrane region" description="Helical" evidence="6">
    <location>
        <begin position="12"/>
        <end position="28"/>
    </location>
</feature>
<dbReference type="Proteomes" id="UP001347796">
    <property type="component" value="Unassembled WGS sequence"/>
</dbReference>
<comment type="subcellular location">
    <subcellularLocation>
        <location evidence="1">Membrane</location>
        <topology evidence="1">Multi-pass membrane protein</topology>
    </subcellularLocation>
</comment>
<dbReference type="SUPFAM" id="SSF103481">
    <property type="entry name" value="Multidrug resistance efflux transporter EmrE"/>
    <property type="match status" value="1"/>
</dbReference>
<keyword evidence="4 6" id="KW-1133">Transmembrane helix</keyword>
<dbReference type="Gene3D" id="1.10.3730.20">
    <property type="match status" value="1"/>
</dbReference>
<evidence type="ECO:0000313" key="7">
    <source>
        <dbReference type="EMBL" id="KAK6188755.1"/>
    </source>
</evidence>
<dbReference type="InterPro" id="IPR018908">
    <property type="entry name" value="TMEM234"/>
</dbReference>
<evidence type="ECO:0000256" key="4">
    <source>
        <dbReference type="ARBA" id="ARBA00022989"/>
    </source>
</evidence>
<evidence type="ECO:0008006" key="9">
    <source>
        <dbReference type="Google" id="ProtNLM"/>
    </source>
</evidence>
<dbReference type="EMBL" id="JAZGQO010000003">
    <property type="protein sequence ID" value="KAK6188755.1"/>
    <property type="molecule type" value="Genomic_DNA"/>
</dbReference>
<evidence type="ECO:0000256" key="1">
    <source>
        <dbReference type="ARBA" id="ARBA00004141"/>
    </source>
</evidence>
<dbReference type="PANTHER" id="PTHR28668">
    <property type="entry name" value="TRANSMEMBRANE PROTEIN 234"/>
    <property type="match status" value="1"/>
</dbReference>
<organism evidence="7 8">
    <name type="scientific">Patella caerulea</name>
    <name type="common">Rayed Mediterranean limpet</name>
    <dbReference type="NCBI Taxonomy" id="87958"/>
    <lineage>
        <taxon>Eukaryota</taxon>
        <taxon>Metazoa</taxon>
        <taxon>Spiralia</taxon>
        <taxon>Lophotrochozoa</taxon>
        <taxon>Mollusca</taxon>
        <taxon>Gastropoda</taxon>
        <taxon>Patellogastropoda</taxon>
        <taxon>Patelloidea</taxon>
        <taxon>Patellidae</taxon>
        <taxon>Patella</taxon>
    </lineage>
</organism>
<evidence type="ECO:0000313" key="8">
    <source>
        <dbReference type="Proteomes" id="UP001347796"/>
    </source>
</evidence>
<dbReference type="PANTHER" id="PTHR28668:SF1">
    <property type="entry name" value="TRANSMEMBRANE PROTEIN 234"/>
    <property type="match status" value="1"/>
</dbReference>
<proteinExistence type="inferred from homology"/>
<evidence type="ECO:0000256" key="2">
    <source>
        <dbReference type="ARBA" id="ARBA00005977"/>
    </source>
</evidence>
<keyword evidence="8" id="KW-1185">Reference proteome</keyword>
<keyword evidence="3 6" id="KW-0812">Transmembrane</keyword>
<name>A0AAN8PYN3_PATCE</name>
<protein>
    <recommendedName>
        <fullName evidence="9">Transmembrane protein 234</fullName>
    </recommendedName>
</protein>
<dbReference type="Pfam" id="PF10639">
    <property type="entry name" value="TMEM234"/>
    <property type="match status" value="1"/>
</dbReference>
<dbReference type="GO" id="GO:0016020">
    <property type="term" value="C:membrane"/>
    <property type="evidence" value="ECO:0007669"/>
    <property type="project" value="UniProtKB-SubCell"/>
</dbReference>
<sequence length="133" mass="14828">MYDSNDQLVNAFWLVCVAVLWGGTNPFIKKGSQGIEKIKHENPIKQFLSELIFLFSNWKYLLPFLVNQSGSVVYYITLSSADLSLAVPITNSLTFIFTSLSSRLLGEKIPNRETCIGMLCVMVGVTLCVVSKI</sequence>
<gene>
    <name evidence="7" type="ORF">SNE40_004869</name>
</gene>
<comment type="similarity">
    <text evidence="2">Belongs to the TMEM234 family.</text>
</comment>
<evidence type="ECO:0000256" key="3">
    <source>
        <dbReference type="ARBA" id="ARBA00022692"/>
    </source>
</evidence>
<evidence type="ECO:0000256" key="5">
    <source>
        <dbReference type="ARBA" id="ARBA00023136"/>
    </source>
</evidence>
<dbReference type="InterPro" id="IPR037185">
    <property type="entry name" value="EmrE-like"/>
</dbReference>
<dbReference type="AlphaFoldDB" id="A0AAN8PYN3"/>
<keyword evidence="5 6" id="KW-0472">Membrane</keyword>